<feature type="compositionally biased region" description="Polar residues" evidence="8">
    <location>
        <begin position="202"/>
        <end position="230"/>
    </location>
</feature>
<evidence type="ECO:0000256" key="4">
    <source>
        <dbReference type="ARBA" id="ARBA00023108"/>
    </source>
</evidence>
<dbReference type="InterPro" id="IPR011006">
    <property type="entry name" value="CheY-like_superfamily"/>
</dbReference>
<dbReference type="SUPFAM" id="SSF52172">
    <property type="entry name" value="CheY-like"/>
    <property type="match status" value="1"/>
</dbReference>
<dbReference type="AlphaFoldDB" id="A0A1D1YEA6"/>
<dbReference type="GO" id="GO:0005634">
    <property type="term" value="C:nucleus"/>
    <property type="evidence" value="ECO:0007669"/>
    <property type="project" value="UniProtKB-SubCell"/>
</dbReference>
<dbReference type="PROSITE" id="PS51017">
    <property type="entry name" value="CCT"/>
    <property type="match status" value="1"/>
</dbReference>
<evidence type="ECO:0000256" key="8">
    <source>
        <dbReference type="SAM" id="MobiDB-lite"/>
    </source>
</evidence>
<dbReference type="InterPro" id="IPR001789">
    <property type="entry name" value="Sig_transdc_resp-reg_receiver"/>
</dbReference>
<evidence type="ECO:0000313" key="11">
    <source>
        <dbReference type="EMBL" id="JAT52954.1"/>
    </source>
</evidence>
<comment type="subcellular location">
    <subcellularLocation>
        <location evidence="1 7">Nucleus</location>
    </subcellularLocation>
</comment>
<dbReference type="Pfam" id="PF00072">
    <property type="entry name" value="Response_reg"/>
    <property type="match status" value="1"/>
</dbReference>
<organism evidence="11">
    <name type="scientific">Anthurium amnicola</name>
    <dbReference type="NCBI Taxonomy" id="1678845"/>
    <lineage>
        <taxon>Eukaryota</taxon>
        <taxon>Viridiplantae</taxon>
        <taxon>Streptophyta</taxon>
        <taxon>Embryophyta</taxon>
        <taxon>Tracheophyta</taxon>
        <taxon>Spermatophyta</taxon>
        <taxon>Magnoliopsida</taxon>
        <taxon>Liliopsida</taxon>
        <taxon>Araceae</taxon>
        <taxon>Pothoideae</taxon>
        <taxon>Potheae</taxon>
        <taxon>Anthurium</taxon>
    </lineage>
</organism>
<dbReference type="Gene3D" id="3.40.50.2300">
    <property type="match status" value="1"/>
</dbReference>
<dbReference type="GO" id="GO:0000160">
    <property type="term" value="P:phosphorelay signal transduction system"/>
    <property type="evidence" value="ECO:0007669"/>
    <property type="project" value="UniProtKB-KW"/>
</dbReference>
<evidence type="ECO:0000256" key="5">
    <source>
        <dbReference type="ARBA" id="ARBA00023242"/>
    </source>
</evidence>
<dbReference type="SMART" id="SM00448">
    <property type="entry name" value="REC"/>
    <property type="match status" value="1"/>
</dbReference>
<keyword evidence="4" id="KW-0090">Biological rhythms</keyword>
<comment type="similarity">
    <text evidence="2">Belongs to the ARR-like family.</text>
</comment>
<dbReference type="GO" id="GO:0048511">
    <property type="term" value="P:rhythmic process"/>
    <property type="evidence" value="ECO:0007669"/>
    <property type="project" value="UniProtKB-KW"/>
</dbReference>
<sequence length="783" mass="85745">MGGEGVRVRVAEADGAGAGPSSLAAVRAKNGVGLDASATAEARPRARPGAVVSSLQQQQQRRVVRWERFLPRRSLRVLLVEQDDSTRHIVTALLRKCSYHVAAVADGLKAWEVLKEKSYHFDLVLSEVEVPSLSGISLLCNIMANELCKNIPVIMMSSHDSVSVVFKCMQKGAVDFLVKPVRKNELRNLWQHVWRRHCSTNFGNGHENMPNNQTASENMSDNHAASNDVSANAGKGSRTGESCDAVDDQSSGSKPLMQNEGSKKQRVSLLVDDMSARVTKSQSQQLGDDVATLDIASKMVDSEKGKCKSVGIEVTLSVQEFTISEKGQERIHFYDSSLLKGKDLGYTRQKEHMDAALRPFLQNIMPYKSPERIIDFIGSVATGQCSFSAIDNHSERVTPLCEAARSPNPINTCTADSSPSWELSLRRPQLNGCGKIGFHEKNILNHSAGSAFSRYAHTGTLPGQKSGSSSATVHVSTTENDEKCQSQFNSHDTTNERPASFIHDGRLESPGNNKAIIYQCRSLCNDEDAEPLALAPSDEDAGIGYSSTKDNVAFPRSQLGTMPQPIPVGSIPFQSFCAGYGPILRPMFYHEPSVTPHGSAAIEQGEHLTSSDQPANYSNYIIANIHSTAIVSCEEHRLLQLEPENKDNPVDTALGDPGRPWVVTCGSVEHTNQCGSTTREIINGSGSNGSGETPDATVNTRTAFEHRNESGSQNYPENGVDHLRSHREAALIKFRLKRKDRCFEKKVRYHSRKMLAEQRPRVKGQFVRQAFVDSNTTGTEVDD</sequence>
<dbReference type="PANTHER" id="PTHR43874:SF117">
    <property type="entry name" value="TWO-COMPONENT RESPONSE REGULATOR-LIKE APRR3"/>
    <property type="match status" value="1"/>
</dbReference>
<gene>
    <name evidence="11" type="primary">APRR5_2</name>
    <name evidence="11" type="ORF">g.22852</name>
</gene>
<comment type="caution">
    <text evidence="6">Lacks conserved residue(s) required for the propagation of feature annotation.</text>
</comment>
<evidence type="ECO:0000259" key="9">
    <source>
        <dbReference type="PROSITE" id="PS50110"/>
    </source>
</evidence>
<dbReference type="GO" id="GO:0009736">
    <property type="term" value="P:cytokinin-activated signaling pathway"/>
    <property type="evidence" value="ECO:0007669"/>
    <property type="project" value="InterPro"/>
</dbReference>
<name>A0A1D1YEA6_9ARAE</name>
<protein>
    <submittedName>
        <fullName evidence="11">Two-component response regulator-like APRR5</fullName>
    </submittedName>
</protein>
<keyword evidence="5 7" id="KW-0539">Nucleus</keyword>
<keyword evidence="3" id="KW-0902">Two-component regulatory system</keyword>
<reference evidence="11" key="1">
    <citation type="submission" date="2015-07" db="EMBL/GenBank/DDBJ databases">
        <title>Transcriptome Assembly of Anthurium amnicola.</title>
        <authorList>
            <person name="Suzuki J."/>
        </authorList>
    </citation>
    <scope>NUCLEOTIDE SEQUENCE</scope>
</reference>
<evidence type="ECO:0000259" key="10">
    <source>
        <dbReference type="PROSITE" id="PS51017"/>
    </source>
</evidence>
<dbReference type="InterPro" id="IPR045279">
    <property type="entry name" value="ARR-like"/>
</dbReference>
<accession>A0A1D1YEA6</accession>
<proteinExistence type="inferred from homology"/>
<dbReference type="InterPro" id="IPR010402">
    <property type="entry name" value="CCT_domain"/>
</dbReference>
<feature type="domain" description="CCT" evidence="10">
    <location>
        <begin position="727"/>
        <end position="769"/>
    </location>
</feature>
<evidence type="ECO:0000256" key="6">
    <source>
        <dbReference type="PROSITE-ProRule" id="PRU00169"/>
    </source>
</evidence>
<evidence type="ECO:0000256" key="3">
    <source>
        <dbReference type="ARBA" id="ARBA00023012"/>
    </source>
</evidence>
<feature type="region of interest" description="Disordered" evidence="8">
    <location>
        <begin position="202"/>
        <end position="265"/>
    </location>
</feature>
<dbReference type="PROSITE" id="PS50110">
    <property type="entry name" value="RESPONSE_REGULATORY"/>
    <property type="match status" value="1"/>
</dbReference>
<evidence type="ECO:0000256" key="2">
    <source>
        <dbReference type="ARBA" id="ARBA00010330"/>
    </source>
</evidence>
<feature type="domain" description="Response regulatory" evidence="9">
    <location>
        <begin position="76"/>
        <end position="194"/>
    </location>
</feature>
<evidence type="ECO:0000256" key="1">
    <source>
        <dbReference type="ARBA" id="ARBA00004123"/>
    </source>
</evidence>
<evidence type="ECO:0000256" key="7">
    <source>
        <dbReference type="PROSITE-ProRule" id="PRU00357"/>
    </source>
</evidence>
<dbReference type="PANTHER" id="PTHR43874">
    <property type="entry name" value="TWO-COMPONENT RESPONSE REGULATOR"/>
    <property type="match status" value="1"/>
</dbReference>
<dbReference type="EMBL" id="GDJX01014982">
    <property type="protein sequence ID" value="JAT52954.1"/>
    <property type="molecule type" value="Transcribed_RNA"/>
</dbReference>
<dbReference type="Pfam" id="PF06203">
    <property type="entry name" value="CCT"/>
    <property type="match status" value="1"/>
</dbReference>